<protein>
    <submittedName>
        <fullName evidence="1">Uncharacterized protein</fullName>
    </submittedName>
</protein>
<reference evidence="1 2" key="1">
    <citation type="submission" date="2022-05" db="EMBL/GenBank/DDBJ databases">
        <title>Chromosome-level reference genomes for two strains of Caenorhabditis briggsae: an improved platform for comparative genomics.</title>
        <authorList>
            <person name="Stevens L."/>
            <person name="Andersen E.C."/>
        </authorList>
    </citation>
    <scope>NUCLEOTIDE SEQUENCE [LARGE SCALE GENOMIC DNA]</scope>
    <source>
        <strain evidence="1">QX1410_ONT</strain>
        <tissue evidence="1">Whole-organism</tissue>
    </source>
</reference>
<name>A0AAE9DPI3_CAEBR</name>
<dbReference type="EMBL" id="CP090891">
    <property type="protein sequence ID" value="ULU09253.1"/>
    <property type="molecule type" value="Genomic_DNA"/>
</dbReference>
<sequence>MTTNETVFFIRGGYILLVDLESWYNNGFVTSEDEFECLMGRKNEFVRLKTSSRIMDVDFHSVEATTRLLLMILVMESVTRKLNSTERCSKSRADCDRVAAS</sequence>
<dbReference type="Proteomes" id="UP000827892">
    <property type="component" value="Chromosome I"/>
</dbReference>
<dbReference type="AlphaFoldDB" id="A0AAE9DPI3"/>
<gene>
    <name evidence="1" type="ORF">L3Y34_013986</name>
</gene>
<accession>A0AAE9DPI3</accession>
<proteinExistence type="predicted"/>
<evidence type="ECO:0000313" key="1">
    <source>
        <dbReference type="EMBL" id="ULU09253.1"/>
    </source>
</evidence>
<evidence type="ECO:0000313" key="2">
    <source>
        <dbReference type="Proteomes" id="UP000827892"/>
    </source>
</evidence>
<organism evidence="1 2">
    <name type="scientific">Caenorhabditis briggsae</name>
    <dbReference type="NCBI Taxonomy" id="6238"/>
    <lineage>
        <taxon>Eukaryota</taxon>
        <taxon>Metazoa</taxon>
        <taxon>Ecdysozoa</taxon>
        <taxon>Nematoda</taxon>
        <taxon>Chromadorea</taxon>
        <taxon>Rhabditida</taxon>
        <taxon>Rhabditina</taxon>
        <taxon>Rhabditomorpha</taxon>
        <taxon>Rhabditoidea</taxon>
        <taxon>Rhabditidae</taxon>
        <taxon>Peloderinae</taxon>
        <taxon>Caenorhabditis</taxon>
    </lineage>
</organism>